<evidence type="ECO:0000313" key="3">
    <source>
        <dbReference type="Proteomes" id="UP001175227"/>
    </source>
</evidence>
<keyword evidence="1" id="KW-0812">Transmembrane</keyword>
<dbReference type="EMBL" id="JAUEPR010000001">
    <property type="protein sequence ID" value="KAK0490333.1"/>
    <property type="molecule type" value="Genomic_DNA"/>
</dbReference>
<organism evidence="2 3">
    <name type="scientific">Armillaria novae-zelandiae</name>
    <dbReference type="NCBI Taxonomy" id="153914"/>
    <lineage>
        <taxon>Eukaryota</taxon>
        <taxon>Fungi</taxon>
        <taxon>Dikarya</taxon>
        <taxon>Basidiomycota</taxon>
        <taxon>Agaricomycotina</taxon>
        <taxon>Agaricomycetes</taxon>
        <taxon>Agaricomycetidae</taxon>
        <taxon>Agaricales</taxon>
        <taxon>Marasmiineae</taxon>
        <taxon>Physalacriaceae</taxon>
        <taxon>Armillaria</taxon>
    </lineage>
</organism>
<proteinExistence type="predicted"/>
<gene>
    <name evidence="2" type="ORF">IW261DRAFT_7321</name>
</gene>
<evidence type="ECO:0000313" key="2">
    <source>
        <dbReference type="EMBL" id="KAK0490333.1"/>
    </source>
</evidence>
<dbReference type="Proteomes" id="UP001175227">
    <property type="component" value="Unassembled WGS sequence"/>
</dbReference>
<accession>A0AA39UJI4</accession>
<sequence>MKYDSNGALAHRKISPLISMCAPTSVERLFFVRIVESGTQDYVRTTTISSNATSSNSRRNQINPLPFLKLLSDSYSPSFKHPANSLPRLLSHTLHPTYCEHTVNKTVNERVIVTVESFAKCLQVNSSGDSSQRSSEKCQKNKRCPHICAYIQVLFVPSLFAAFLIAYVYKWYA</sequence>
<dbReference type="AlphaFoldDB" id="A0AA39UJI4"/>
<keyword evidence="1" id="KW-0472">Membrane</keyword>
<comment type="caution">
    <text evidence="2">The sequence shown here is derived from an EMBL/GenBank/DDBJ whole genome shotgun (WGS) entry which is preliminary data.</text>
</comment>
<feature type="transmembrane region" description="Helical" evidence="1">
    <location>
        <begin position="147"/>
        <end position="169"/>
    </location>
</feature>
<protein>
    <submittedName>
        <fullName evidence="2">Uncharacterized protein</fullName>
    </submittedName>
</protein>
<reference evidence="2" key="1">
    <citation type="submission" date="2023-06" db="EMBL/GenBank/DDBJ databases">
        <authorList>
            <consortium name="Lawrence Berkeley National Laboratory"/>
            <person name="Ahrendt S."/>
            <person name="Sahu N."/>
            <person name="Indic B."/>
            <person name="Wong-Bajracharya J."/>
            <person name="Merenyi Z."/>
            <person name="Ke H.-M."/>
            <person name="Monk M."/>
            <person name="Kocsube S."/>
            <person name="Drula E."/>
            <person name="Lipzen A."/>
            <person name="Balint B."/>
            <person name="Henrissat B."/>
            <person name="Andreopoulos B."/>
            <person name="Martin F.M."/>
            <person name="Harder C.B."/>
            <person name="Rigling D."/>
            <person name="Ford K.L."/>
            <person name="Foster G.D."/>
            <person name="Pangilinan J."/>
            <person name="Papanicolaou A."/>
            <person name="Barry K."/>
            <person name="LaButti K."/>
            <person name="Viragh M."/>
            <person name="Koriabine M."/>
            <person name="Yan M."/>
            <person name="Riley R."/>
            <person name="Champramary S."/>
            <person name="Plett K.L."/>
            <person name="Tsai I.J."/>
            <person name="Slot J."/>
            <person name="Sipos G."/>
            <person name="Plett J."/>
            <person name="Nagy L.G."/>
            <person name="Grigoriev I.V."/>
        </authorList>
    </citation>
    <scope>NUCLEOTIDE SEQUENCE</scope>
    <source>
        <strain evidence="2">ICMP 16352</strain>
    </source>
</reference>
<evidence type="ECO:0000256" key="1">
    <source>
        <dbReference type="SAM" id="Phobius"/>
    </source>
</evidence>
<name>A0AA39UJI4_9AGAR</name>
<keyword evidence="3" id="KW-1185">Reference proteome</keyword>
<keyword evidence="1" id="KW-1133">Transmembrane helix</keyword>